<keyword evidence="9" id="KW-0349">Heme</keyword>
<evidence type="ECO:0000256" key="10">
    <source>
        <dbReference type="ARBA" id="ARBA00022692"/>
    </source>
</evidence>
<comment type="function">
    <text evidence="2">Membrane-anchoring subunit of succinate dehydrogenase (SDH).</text>
</comment>
<organism evidence="17 18">
    <name type="scientific">Rhizomicrobium electricum</name>
    <dbReference type="NCBI Taxonomy" id="480070"/>
    <lineage>
        <taxon>Bacteria</taxon>
        <taxon>Pseudomonadati</taxon>
        <taxon>Pseudomonadota</taxon>
        <taxon>Alphaproteobacteria</taxon>
        <taxon>Micropepsales</taxon>
        <taxon>Micropepsaceae</taxon>
        <taxon>Rhizomicrobium</taxon>
    </lineage>
</organism>
<feature type="transmembrane region" description="Helical" evidence="16">
    <location>
        <begin position="99"/>
        <end position="123"/>
    </location>
</feature>
<evidence type="ECO:0000256" key="8">
    <source>
        <dbReference type="ARBA" id="ARBA00022532"/>
    </source>
</evidence>
<evidence type="ECO:0000256" key="3">
    <source>
        <dbReference type="ARBA" id="ARBA00004141"/>
    </source>
</evidence>
<evidence type="ECO:0000256" key="12">
    <source>
        <dbReference type="ARBA" id="ARBA00022982"/>
    </source>
</evidence>
<keyword evidence="10 16" id="KW-0812">Transmembrane</keyword>
<dbReference type="SUPFAM" id="SSF81343">
    <property type="entry name" value="Fumarate reductase respiratory complex transmembrane subunits"/>
    <property type="match status" value="1"/>
</dbReference>
<dbReference type="InterPro" id="IPR000701">
    <property type="entry name" value="SuccDH_FuR_B_TM-su"/>
</dbReference>
<evidence type="ECO:0000256" key="4">
    <source>
        <dbReference type="ARBA" id="ARBA00005163"/>
    </source>
</evidence>
<keyword evidence="14" id="KW-0408">Iron</keyword>
<comment type="subunit">
    <text evidence="5">Part of an enzyme complex containing four subunits: a flavoprotein, an iron-sulfur protein, plus two membrane-anchoring proteins, SdhC and SdhD.</text>
</comment>
<evidence type="ECO:0000256" key="1">
    <source>
        <dbReference type="ARBA" id="ARBA00001971"/>
    </source>
</evidence>
<comment type="cofactor">
    <cofactor evidence="1">
        <name>heme</name>
        <dbReference type="ChEBI" id="CHEBI:30413"/>
    </cofactor>
</comment>
<dbReference type="NCBIfam" id="TIGR02968">
    <property type="entry name" value="succ_dehyd_anc"/>
    <property type="match status" value="1"/>
</dbReference>
<comment type="caution">
    <text evidence="17">The sequence shown here is derived from an EMBL/GenBank/DDBJ whole genome shotgun (WGS) entry which is preliminary data.</text>
</comment>
<reference evidence="18" key="1">
    <citation type="journal article" date="2019" name="Int. J. Syst. Evol. Microbiol.">
        <title>The Global Catalogue of Microorganisms (GCM) 10K type strain sequencing project: providing services to taxonomists for standard genome sequencing and annotation.</title>
        <authorList>
            <consortium name="The Broad Institute Genomics Platform"/>
            <consortium name="The Broad Institute Genome Sequencing Center for Infectious Disease"/>
            <person name="Wu L."/>
            <person name="Ma J."/>
        </authorList>
    </citation>
    <scope>NUCLEOTIDE SEQUENCE [LARGE SCALE GENOMIC DNA]</scope>
    <source>
        <strain evidence="18">JCM 15089</strain>
    </source>
</reference>
<evidence type="ECO:0000313" key="18">
    <source>
        <dbReference type="Proteomes" id="UP001499951"/>
    </source>
</evidence>
<evidence type="ECO:0000256" key="16">
    <source>
        <dbReference type="SAM" id="Phobius"/>
    </source>
</evidence>
<comment type="subcellular location">
    <subcellularLocation>
        <location evidence="3">Membrane</location>
        <topology evidence="3">Multi-pass membrane protein</topology>
    </subcellularLocation>
</comment>
<keyword evidence="7" id="KW-0813">Transport</keyword>
<keyword evidence="8" id="KW-0816">Tricarboxylic acid cycle</keyword>
<evidence type="ECO:0000256" key="14">
    <source>
        <dbReference type="ARBA" id="ARBA00023004"/>
    </source>
</evidence>
<evidence type="ECO:0000256" key="2">
    <source>
        <dbReference type="ARBA" id="ARBA00004050"/>
    </source>
</evidence>
<keyword evidence="15 16" id="KW-0472">Membrane</keyword>
<dbReference type="InterPro" id="IPR034804">
    <property type="entry name" value="SQR/QFR_C/D"/>
</dbReference>
<feature type="transmembrane region" description="Helical" evidence="16">
    <location>
        <begin position="33"/>
        <end position="60"/>
    </location>
</feature>
<dbReference type="RefSeq" id="WP_166930271.1">
    <property type="nucleotide sequence ID" value="NZ_BAAADD010000001.1"/>
</dbReference>
<evidence type="ECO:0000313" key="17">
    <source>
        <dbReference type="EMBL" id="GAA0555942.1"/>
    </source>
</evidence>
<accession>A0ABP3P0A4</accession>
<evidence type="ECO:0000256" key="5">
    <source>
        <dbReference type="ARBA" id="ARBA00011558"/>
    </source>
</evidence>
<dbReference type="Pfam" id="PF01127">
    <property type="entry name" value="Sdh_cyt"/>
    <property type="match status" value="1"/>
</dbReference>
<evidence type="ECO:0000256" key="13">
    <source>
        <dbReference type="ARBA" id="ARBA00022989"/>
    </source>
</evidence>
<evidence type="ECO:0000256" key="9">
    <source>
        <dbReference type="ARBA" id="ARBA00022617"/>
    </source>
</evidence>
<gene>
    <name evidence="17" type="primary">sdhD</name>
    <name evidence="17" type="ORF">GCM10008942_00510</name>
</gene>
<proteinExistence type="predicted"/>
<keyword evidence="12" id="KW-0249">Electron transport</keyword>
<name>A0ABP3P0A4_9PROT</name>
<dbReference type="Gene3D" id="1.20.1300.10">
    <property type="entry name" value="Fumarate reductase/succinate dehydrogenase, transmembrane subunit"/>
    <property type="match status" value="1"/>
</dbReference>
<evidence type="ECO:0000256" key="11">
    <source>
        <dbReference type="ARBA" id="ARBA00022723"/>
    </source>
</evidence>
<keyword evidence="13 16" id="KW-1133">Transmembrane helix</keyword>
<dbReference type="EMBL" id="BAAADD010000001">
    <property type="protein sequence ID" value="GAA0555942.1"/>
    <property type="molecule type" value="Genomic_DNA"/>
</dbReference>
<evidence type="ECO:0000256" key="7">
    <source>
        <dbReference type="ARBA" id="ARBA00022448"/>
    </source>
</evidence>
<keyword evidence="11" id="KW-0479">Metal-binding</keyword>
<dbReference type="CDD" id="cd03495">
    <property type="entry name" value="SQR_TypeC_SdhD_like"/>
    <property type="match status" value="1"/>
</dbReference>
<dbReference type="Proteomes" id="UP001499951">
    <property type="component" value="Unassembled WGS sequence"/>
</dbReference>
<sequence length="125" mass="13530">MSLETPLHKAQGMGSAHSGVGHFWKQRVTAVALIPLTVWFAISIIGLIGAPIAAVLNFLFNPVNAVLMAAFVLIALYHMVLGLQEVILDYVPHQGLRFFLMLVNYTFALALAAATIFALLRIVGT</sequence>
<evidence type="ECO:0000256" key="15">
    <source>
        <dbReference type="ARBA" id="ARBA00023136"/>
    </source>
</evidence>
<keyword evidence="18" id="KW-1185">Reference proteome</keyword>
<comment type="pathway">
    <text evidence="4">Carbohydrate metabolism; tricarboxylic acid cycle.</text>
</comment>
<protein>
    <recommendedName>
        <fullName evidence="6">Succinate dehydrogenase hydrophobic membrane anchor subunit</fullName>
    </recommendedName>
</protein>
<evidence type="ECO:0000256" key="6">
    <source>
        <dbReference type="ARBA" id="ARBA00019425"/>
    </source>
</evidence>
<feature type="transmembrane region" description="Helical" evidence="16">
    <location>
        <begin position="66"/>
        <end position="87"/>
    </location>
</feature>
<dbReference type="InterPro" id="IPR014312">
    <property type="entry name" value="Succ_DH_anchor"/>
</dbReference>